<organism evidence="3 4">
    <name type="scientific">Conservatibacter flavescens</name>
    <dbReference type="NCBI Taxonomy" id="28161"/>
    <lineage>
        <taxon>Bacteria</taxon>
        <taxon>Pseudomonadati</taxon>
        <taxon>Pseudomonadota</taxon>
        <taxon>Gammaproteobacteria</taxon>
        <taxon>Pasteurellales</taxon>
        <taxon>Pasteurellaceae</taxon>
        <taxon>Conservatibacter</taxon>
    </lineage>
</organism>
<dbReference type="Pfam" id="PF22725">
    <property type="entry name" value="GFO_IDH_MocA_C3"/>
    <property type="match status" value="1"/>
</dbReference>
<dbReference type="Gene3D" id="3.30.360.10">
    <property type="entry name" value="Dihydrodipicolinate Reductase, domain 2"/>
    <property type="match status" value="1"/>
</dbReference>
<protein>
    <submittedName>
        <fullName evidence="3">Gfo/Idh/MocA family oxidoreductase</fullName>
    </submittedName>
</protein>
<dbReference type="PANTHER" id="PTHR43054">
    <property type="match status" value="1"/>
</dbReference>
<accession>A0A2M8S451</accession>
<name>A0A2M8S451_9PAST</name>
<sequence length="327" mass="37019">MKIGIVGSGKIVYTCLNALSQIPNISINGICVRPTSLSKGEELSRDYNIERVYTDYNQFLQDPNIEQIYIALPNHLHATYTEQALLAGKDVICEKPFTVNYAQLQKLVNLAKQQNRFLFEAITSIHTPMFAQLRTELAHIGDIKILQANYSQFSSRYNDYLQGNIHYAFDPHAAGGALYDINLYNVYNVCALFGRPEQVYYHYSKGHNGIDTSGVLCLHYPTFIAVCIGAKDTNSESHFTIQGTFGTLKIADAPNECRTLVLTRDGQCQTWSNHGQNNRMVYEFEVFQEIIEQQDYTRCHQLLDLALTVADTLERARIQAGISFPHD</sequence>
<dbReference type="Gene3D" id="3.40.50.720">
    <property type="entry name" value="NAD(P)-binding Rossmann-like Domain"/>
    <property type="match status" value="1"/>
</dbReference>
<evidence type="ECO:0000313" key="3">
    <source>
        <dbReference type="EMBL" id="PJG85924.1"/>
    </source>
</evidence>
<reference evidence="3 4" key="1">
    <citation type="submission" date="2017-11" db="EMBL/GenBank/DDBJ databases">
        <title>Reclassification of Bisgaard taxon 7 as Conservatibacter flavescens gen. nov., sp. nov.</title>
        <authorList>
            <person name="Christensen H."/>
        </authorList>
    </citation>
    <scope>NUCLEOTIDE SEQUENCE [LARGE SCALE GENOMIC DNA]</scope>
    <source>
        <strain evidence="3 4">7_4</strain>
    </source>
</reference>
<dbReference type="AlphaFoldDB" id="A0A2M8S451"/>
<comment type="caution">
    <text evidence="3">The sequence shown here is derived from an EMBL/GenBank/DDBJ whole genome shotgun (WGS) entry which is preliminary data.</text>
</comment>
<evidence type="ECO:0000259" key="2">
    <source>
        <dbReference type="Pfam" id="PF22725"/>
    </source>
</evidence>
<feature type="domain" description="Gfo/Idh/MocA-like oxidoreductase N-terminal" evidence="1">
    <location>
        <begin position="1"/>
        <end position="119"/>
    </location>
</feature>
<dbReference type="InterPro" id="IPR055170">
    <property type="entry name" value="GFO_IDH_MocA-like_dom"/>
</dbReference>
<evidence type="ECO:0000259" key="1">
    <source>
        <dbReference type="Pfam" id="PF01408"/>
    </source>
</evidence>
<dbReference type="InterPro" id="IPR000683">
    <property type="entry name" value="Gfo/Idh/MocA-like_OxRdtase_N"/>
</dbReference>
<evidence type="ECO:0000313" key="4">
    <source>
        <dbReference type="Proteomes" id="UP000229329"/>
    </source>
</evidence>
<dbReference type="OrthoDB" id="9774191at2"/>
<gene>
    <name evidence="3" type="ORF">CVP05_03400</name>
</gene>
<dbReference type="Pfam" id="PF01408">
    <property type="entry name" value="GFO_IDH_MocA"/>
    <property type="match status" value="1"/>
</dbReference>
<dbReference type="InterPro" id="IPR036291">
    <property type="entry name" value="NAD(P)-bd_dom_sf"/>
</dbReference>
<dbReference type="EMBL" id="PHHA01000004">
    <property type="protein sequence ID" value="PJG85924.1"/>
    <property type="molecule type" value="Genomic_DNA"/>
</dbReference>
<keyword evidence="4" id="KW-1185">Reference proteome</keyword>
<dbReference type="Proteomes" id="UP000229329">
    <property type="component" value="Unassembled WGS sequence"/>
</dbReference>
<dbReference type="RefSeq" id="WP_100288178.1">
    <property type="nucleotide sequence ID" value="NZ_PHHA01000004.1"/>
</dbReference>
<dbReference type="SUPFAM" id="SSF55347">
    <property type="entry name" value="Glyceraldehyde-3-phosphate dehydrogenase-like, C-terminal domain"/>
    <property type="match status" value="1"/>
</dbReference>
<dbReference type="SUPFAM" id="SSF51735">
    <property type="entry name" value="NAD(P)-binding Rossmann-fold domains"/>
    <property type="match status" value="1"/>
</dbReference>
<feature type="domain" description="GFO/IDH/MocA-like oxidoreductase" evidence="2">
    <location>
        <begin position="139"/>
        <end position="248"/>
    </location>
</feature>
<dbReference type="PANTHER" id="PTHR43054:SF1">
    <property type="entry name" value="SCYLLO-INOSITOL 2-DEHYDROGENASE (NADP(+)) IOLU"/>
    <property type="match status" value="1"/>
</dbReference>
<dbReference type="GO" id="GO:0000166">
    <property type="term" value="F:nucleotide binding"/>
    <property type="evidence" value="ECO:0007669"/>
    <property type="project" value="InterPro"/>
</dbReference>
<proteinExistence type="predicted"/>